<name>A5API9_VITVI</name>
<proteinExistence type="predicted"/>
<sequence>MHKGLVRRYEDPFLILGQVDKVSCRVELPQILKIHLVFHANYLKPYHESKHDLSRGLSKRAPTTIVTSYDKGGAYDRRSSHQETRDASCNGIKWKGLLESEANWEPVDAL</sequence>
<dbReference type="ExpressionAtlas" id="A5API9">
    <property type="expression patterns" value="baseline"/>
</dbReference>
<evidence type="ECO:0000313" key="2">
    <source>
        <dbReference type="EMBL" id="CAN80283.1"/>
    </source>
</evidence>
<accession>A5API9</accession>
<dbReference type="Pfam" id="PF24626">
    <property type="entry name" value="SH3_Tf2-1"/>
    <property type="match status" value="1"/>
</dbReference>
<dbReference type="AlphaFoldDB" id="A5API9"/>
<dbReference type="InterPro" id="IPR056924">
    <property type="entry name" value="SH3_Tf2-1"/>
</dbReference>
<dbReference type="EMBL" id="AM431509">
    <property type="protein sequence ID" value="CAN80283.1"/>
    <property type="molecule type" value="Genomic_DNA"/>
</dbReference>
<protein>
    <recommendedName>
        <fullName evidence="1">Tf2-1-like SH3-like domain-containing protein</fullName>
    </recommendedName>
</protein>
<reference evidence="2" key="1">
    <citation type="journal article" date="2007" name="PLoS ONE">
        <title>The first genome sequence of an elite grapevine cultivar (Pinot noir Vitis vinifera L.): coping with a highly heterozygous genome.</title>
        <authorList>
            <person name="Velasco R."/>
            <person name="Zharkikh A."/>
            <person name="Troggio M."/>
            <person name="Cartwright D.A."/>
            <person name="Cestaro A."/>
            <person name="Pruss D."/>
            <person name="Pindo M."/>
            <person name="FitzGerald L.M."/>
            <person name="Vezzulli S."/>
            <person name="Reid J."/>
            <person name="Malacarne G."/>
            <person name="Iliev D."/>
            <person name="Coppola G."/>
            <person name="Wardell B."/>
            <person name="Micheletti D."/>
            <person name="Macalma T."/>
            <person name="Facci M."/>
            <person name="Mitchell J.T."/>
            <person name="Perazzolli M."/>
            <person name="Eldredge G."/>
            <person name="Gatto P."/>
            <person name="Oyzerski R."/>
            <person name="Moretto M."/>
            <person name="Gutin N."/>
            <person name="Stefanini M."/>
            <person name="Chen Y."/>
            <person name="Segala C."/>
            <person name="Davenport C."/>
            <person name="Dematte L."/>
            <person name="Mraz A."/>
            <person name="Battilana J."/>
            <person name="Stormo K."/>
            <person name="Costa F."/>
            <person name="Tao Q."/>
            <person name="Si-Ammour A."/>
            <person name="Harkins T."/>
            <person name="Lackey A."/>
            <person name="Perbost C."/>
            <person name="Taillon B."/>
            <person name="Stella A."/>
            <person name="Solovyev V."/>
            <person name="Fawcett J.A."/>
            <person name="Sterck L."/>
            <person name="Vandepoele K."/>
            <person name="Grando S.M."/>
            <person name="Toppo S."/>
            <person name="Moser C."/>
            <person name="Lanchbury J."/>
            <person name="Bogden R."/>
            <person name="Skolnick M."/>
            <person name="Sgaramella V."/>
            <person name="Bhatnagar S.K."/>
            <person name="Fontana P."/>
            <person name="Gutin A."/>
            <person name="Van de Peer Y."/>
            <person name="Salamini F."/>
            <person name="Viola R."/>
        </authorList>
    </citation>
    <scope>NUCLEOTIDE SEQUENCE</scope>
</reference>
<gene>
    <name evidence="2" type="ORF">VITISV_035379</name>
</gene>
<organism evidence="2">
    <name type="scientific">Vitis vinifera</name>
    <name type="common">Grape</name>
    <dbReference type="NCBI Taxonomy" id="29760"/>
    <lineage>
        <taxon>Eukaryota</taxon>
        <taxon>Viridiplantae</taxon>
        <taxon>Streptophyta</taxon>
        <taxon>Embryophyta</taxon>
        <taxon>Tracheophyta</taxon>
        <taxon>Spermatophyta</taxon>
        <taxon>Magnoliopsida</taxon>
        <taxon>eudicotyledons</taxon>
        <taxon>Gunneridae</taxon>
        <taxon>Pentapetalae</taxon>
        <taxon>rosids</taxon>
        <taxon>Vitales</taxon>
        <taxon>Vitaceae</taxon>
        <taxon>Viteae</taxon>
        <taxon>Vitis</taxon>
    </lineage>
</organism>
<evidence type="ECO:0000259" key="1">
    <source>
        <dbReference type="Pfam" id="PF24626"/>
    </source>
</evidence>
<feature type="domain" description="Tf2-1-like SH3-like" evidence="1">
    <location>
        <begin position="4"/>
        <end position="47"/>
    </location>
</feature>